<accession>J4G6U5</accession>
<feature type="coiled-coil region" evidence="1">
    <location>
        <begin position="224"/>
        <end position="258"/>
    </location>
</feature>
<dbReference type="AlphaFoldDB" id="J4G6U5"/>
<dbReference type="EMBL" id="HE797059">
    <property type="protein sequence ID" value="CCM02018.1"/>
    <property type="molecule type" value="Genomic_DNA"/>
</dbReference>
<dbReference type="Gene3D" id="1.20.120.330">
    <property type="entry name" value="Nucleotidyltransferases domain 2"/>
    <property type="match status" value="1"/>
</dbReference>
<keyword evidence="3" id="KW-1185">Reference proteome</keyword>
<dbReference type="InParanoid" id="J4G6U5"/>
<reference evidence="2 3" key="1">
    <citation type="journal article" date="2012" name="Appl. Environ. Microbiol.">
        <title>Short-read sequencing for genomic analysis of the brown rot fungus Fibroporia radiculosa.</title>
        <authorList>
            <person name="Tang J.D."/>
            <person name="Perkins A.D."/>
            <person name="Sonstegard T.S."/>
            <person name="Schroeder S.G."/>
            <person name="Burgess S.C."/>
            <person name="Diehl S.V."/>
        </authorList>
    </citation>
    <scope>NUCLEOTIDE SEQUENCE [LARGE SCALE GENOMIC DNA]</scope>
    <source>
        <strain evidence="2 3">TFFH 294</strain>
    </source>
</reference>
<organism evidence="2 3">
    <name type="scientific">Fibroporia radiculosa</name>
    <dbReference type="NCBI Taxonomy" id="599839"/>
    <lineage>
        <taxon>Eukaryota</taxon>
        <taxon>Fungi</taxon>
        <taxon>Dikarya</taxon>
        <taxon>Basidiomycota</taxon>
        <taxon>Agaricomycotina</taxon>
        <taxon>Agaricomycetes</taxon>
        <taxon>Polyporales</taxon>
        <taxon>Fibroporiaceae</taxon>
        <taxon>Fibroporia</taxon>
    </lineage>
</organism>
<dbReference type="RefSeq" id="XP_012181301.1">
    <property type="nucleotide sequence ID" value="XM_012325911.1"/>
</dbReference>
<dbReference type="Proteomes" id="UP000006352">
    <property type="component" value="Unassembled WGS sequence"/>
</dbReference>
<proteinExistence type="predicted"/>
<gene>
    <name evidence="2" type="ORF">FIBRA_04094</name>
</gene>
<keyword evidence="1" id="KW-0175">Coiled coil</keyword>
<evidence type="ECO:0000313" key="3">
    <source>
        <dbReference type="Proteomes" id="UP000006352"/>
    </source>
</evidence>
<protein>
    <submittedName>
        <fullName evidence="2">Uncharacterized protein</fullName>
    </submittedName>
</protein>
<dbReference type="GeneID" id="24096929"/>
<dbReference type="HOGENOM" id="CLU_050879_0_0_1"/>
<evidence type="ECO:0000256" key="1">
    <source>
        <dbReference type="SAM" id="Coils"/>
    </source>
</evidence>
<name>J4G6U5_9APHY</name>
<evidence type="ECO:0000313" key="2">
    <source>
        <dbReference type="EMBL" id="CCM02018.1"/>
    </source>
</evidence>
<dbReference type="OrthoDB" id="2802265at2759"/>
<sequence>MAVALSSAPRQSLMVAGSIQVPVGSLQSLRAEAEQLHANVSDLGSKTAQVVASVAAEYTTLINTLRPMGEKAITRIIQLGDEIEKLAADQNSTQHDALIADCKAGSIALHNAFDDAYNSAKSALDAATKEATEIVYDESQTETDETRVKQIIALATVILASNKSNLQFQQDRVNTESQAEQTATNARNDAESKLKNAKNVRIVRDVFTLGLGEAGDWGSLNKEMSDAESALRTADNNLEQAQKDYAAAQSAVTSALADIAAITALLPDLQRLGAIFQTERAQLEQTRAKLNDFTNTCLDLANYFGSLDAQSAPLEYIHNAAGLASAVVSLQNTLGCNTKLSGPFLTAPSSLDGPLEQIAKSTVPAGPVTSLM</sequence>